<feature type="binding site" evidence="6">
    <location>
        <position position="458"/>
    </location>
    <ligand>
        <name>ATP</name>
        <dbReference type="ChEBI" id="CHEBI:30616"/>
    </ligand>
</feature>
<evidence type="ECO:0000313" key="10">
    <source>
        <dbReference type="EMBL" id="CAE8626683.1"/>
    </source>
</evidence>
<dbReference type="SMART" id="SM00220">
    <property type="entry name" value="S_TKc"/>
    <property type="match status" value="1"/>
</dbReference>
<keyword evidence="8" id="KW-0472">Membrane</keyword>
<keyword evidence="3 6" id="KW-0547">Nucleotide-binding</keyword>
<evidence type="ECO:0000256" key="3">
    <source>
        <dbReference type="ARBA" id="ARBA00022741"/>
    </source>
</evidence>
<protein>
    <recommendedName>
        <fullName evidence="9">Protein kinase domain-containing protein</fullName>
    </recommendedName>
</protein>
<feature type="transmembrane region" description="Helical" evidence="8">
    <location>
        <begin position="122"/>
        <end position="140"/>
    </location>
</feature>
<dbReference type="Pfam" id="PF07714">
    <property type="entry name" value="PK_Tyr_Ser-Thr"/>
    <property type="match status" value="1"/>
</dbReference>
<evidence type="ECO:0000256" key="6">
    <source>
        <dbReference type="PROSITE-ProRule" id="PRU10141"/>
    </source>
</evidence>
<dbReference type="Gene3D" id="1.10.510.10">
    <property type="entry name" value="Transferase(Phosphotransferase) domain 1"/>
    <property type="match status" value="1"/>
</dbReference>
<dbReference type="SUPFAM" id="SSF56112">
    <property type="entry name" value="Protein kinase-like (PK-like)"/>
    <property type="match status" value="1"/>
</dbReference>
<feature type="region of interest" description="Disordered" evidence="7">
    <location>
        <begin position="706"/>
        <end position="731"/>
    </location>
</feature>
<dbReference type="InterPro" id="IPR008271">
    <property type="entry name" value="Ser/Thr_kinase_AS"/>
</dbReference>
<dbReference type="InterPro" id="IPR011009">
    <property type="entry name" value="Kinase-like_dom_sf"/>
</dbReference>
<keyword evidence="1" id="KW-0723">Serine/threonine-protein kinase</keyword>
<dbReference type="PROSITE" id="PS00108">
    <property type="entry name" value="PROTEIN_KINASE_ST"/>
    <property type="match status" value="1"/>
</dbReference>
<dbReference type="AlphaFoldDB" id="A0A813GN22"/>
<keyword evidence="2" id="KW-0808">Transferase</keyword>
<evidence type="ECO:0000256" key="8">
    <source>
        <dbReference type="SAM" id="Phobius"/>
    </source>
</evidence>
<dbReference type="Proteomes" id="UP000654075">
    <property type="component" value="Unassembled WGS sequence"/>
</dbReference>
<dbReference type="InterPro" id="IPR001245">
    <property type="entry name" value="Ser-Thr/Tyr_kinase_cat_dom"/>
</dbReference>
<gene>
    <name evidence="10" type="ORF">PGLA1383_LOCUS43587</name>
</gene>
<evidence type="ECO:0000256" key="2">
    <source>
        <dbReference type="ARBA" id="ARBA00022679"/>
    </source>
</evidence>
<feature type="domain" description="Protein kinase" evidence="9">
    <location>
        <begin position="431"/>
        <end position="694"/>
    </location>
</feature>
<dbReference type="OrthoDB" id="339325at2759"/>
<dbReference type="InterPro" id="IPR000719">
    <property type="entry name" value="Prot_kinase_dom"/>
</dbReference>
<dbReference type="EMBL" id="CAJNNV010029009">
    <property type="protein sequence ID" value="CAE8626683.1"/>
    <property type="molecule type" value="Genomic_DNA"/>
</dbReference>
<evidence type="ECO:0000256" key="1">
    <source>
        <dbReference type="ARBA" id="ARBA00022527"/>
    </source>
</evidence>
<dbReference type="GO" id="GO:0005524">
    <property type="term" value="F:ATP binding"/>
    <property type="evidence" value="ECO:0007669"/>
    <property type="project" value="UniProtKB-UniRule"/>
</dbReference>
<evidence type="ECO:0000256" key="4">
    <source>
        <dbReference type="ARBA" id="ARBA00022777"/>
    </source>
</evidence>
<dbReference type="InterPro" id="IPR051681">
    <property type="entry name" value="Ser/Thr_Kinases-Pseudokinases"/>
</dbReference>
<dbReference type="PANTHER" id="PTHR44329">
    <property type="entry name" value="SERINE/THREONINE-PROTEIN KINASE TNNI3K-RELATED"/>
    <property type="match status" value="1"/>
</dbReference>
<keyword evidence="4" id="KW-0418">Kinase</keyword>
<keyword evidence="8" id="KW-0812">Transmembrane</keyword>
<proteinExistence type="predicted"/>
<keyword evidence="5 6" id="KW-0067">ATP-binding</keyword>
<name>A0A813GN22_POLGL</name>
<reference evidence="10" key="1">
    <citation type="submission" date="2021-02" db="EMBL/GenBank/DDBJ databases">
        <authorList>
            <person name="Dougan E. K."/>
            <person name="Rhodes N."/>
            <person name="Thang M."/>
            <person name="Chan C."/>
        </authorList>
    </citation>
    <scope>NUCLEOTIDE SEQUENCE</scope>
</reference>
<keyword evidence="11" id="KW-1185">Reference proteome</keyword>
<dbReference type="InterPro" id="IPR017441">
    <property type="entry name" value="Protein_kinase_ATP_BS"/>
</dbReference>
<dbReference type="GO" id="GO:0004674">
    <property type="term" value="F:protein serine/threonine kinase activity"/>
    <property type="evidence" value="ECO:0007669"/>
    <property type="project" value="TreeGrafter"/>
</dbReference>
<evidence type="ECO:0000259" key="9">
    <source>
        <dbReference type="PROSITE" id="PS50011"/>
    </source>
</evidence>
<evidence type="ECO:0000313" key="11">
    <source>
        <dbReference type="Proteomes" id="UP000654075"/>
    </source>
</evidence>
<feature type="transmembrane region" description="Helical" evidence="8">
    <location>
        <begin position="63"/>
        <end position="81"/>
    </location>
</feature>
<dbReference type="PANTHER" id="PTHR44329:SF288">
    <property type="entry name" value="MITOGEN-ACTIVATED PROTEIN KINASE KINASE KINASE 20"/>
    <property type="match status" value="1"/>
</dbReference>
<accession>A0A813GN22</accession>
<evidence type="ECO:0000256" key="7">
    <source>
        <dbReference type="SAM" id="MobiDB-lite"/>
    </source>
</evidence>
<sequence length="731" mass="80167">MSRNRLRSVLPSPAEDPAEEETQRSAVSRRGKVSACWEQIDRWMETLRGPPGEWIMKSCLEPWVVAIVTLCSAALIAAPLLDMDATGAAQVTGVAGLGGSLLLAAAIVWLEGKWPRWWLKEIGFLGLGLVMNVLAAFLAAQALDSVDRTRHFARLSVAFKLWPMAGVRLETACLFLVASWLTDCGAHYWAFVVFGDGWENLTPLWLLPNMIACGLITLVALGNQKRGYFAECDANEEARLCHGFGSMLCDFTLRLAADGTVTSCEEAFQKAMRHTVVGSLFETFVAQSGGVTEGKSRFKSCLKSATVDRGVRLQLVLETFGTEEKLNVEIVITKKVLATSRESSFLIGIKQAESHSGLQMIPVTRRVTTDGSRHQLLPGKSGSLRSQSGPAVGKMTSSLAFSQVRHGDDPSWLIQLGLDEHWIIEEEKLRLEQSSILGSGGFGTVIEGVYSGVKVAVKIPKSERQVEFPLLNELRLLRHLRHPNIVLFFGACIGSKASDMMLVFELIHGVTLQEFMSEPSRLDRSMATGRLSILSGIACALQYLHTVSKPIVHSDLKDSNVFVETWGDHLRSKLGDFGLSRLVYKVESRMGGTLRWMAPEIITSNGSVSPAASADVFSFGRMMSMILSGVRPCKDYSRQEIIRATRDGRLPPLAWPRDTAETKRLGEFGKSCVAIDPLQRPTMQNATEQIAQCLEVVAARTSSANSMVAQDGEIGESRSSESLQECDQEKN</sequence>
<comment type="caution">
    <text evidence="10">The sequence shown here is derived from an EMBL/GenBank/DDBJ whole genome shotgun (WGS) entry which is preliminary data.</text>
</comment>
<feature type="transmembrane region" description="Helical" evidence="8">
    <location>
        <begin position="88"/>
        <end position="110"/>
    </location>
</feature>
<feature type="region of interest" description="Disordered" evidence="7">
    <location>
        <begin position="1"/>
        <end position="27"/>
    </location>
</feature>
<organism evidence="10 11">
    <name type="scientific">Polarella glacialis</name>
    <name type="common">Dinoflagellate</name>
    <dbReference type="NCBI Taxonomy" id="89957"/>
    <lineage>
        <taxon>Eukaryota</taxon>
        <taxon>Sar</taxon>
        <taxon>Alveolata</taxon>
        <taxon>Dinophyceae</taxon>
        <taxon>Suessiales</taxon>
        <taxon>Suessiaceae</taxon>
        <taxon>Polarella</taxon>
    </lineage>
</organism>
<dbReference type="PROSITE" id="PS50011">
    <property type="entry name" value="PROTEIN_KINASE_DOM"/>
    <property type="match status" value="1"/>
</dbReference>
<dbReference type="PROSITE" id="PS00107">
    <property type="entry name" value="PROTEIN_KINASE_ATP"/>
    <property type="match status" value="1"/>
</dbReference>
<evidence type="ECO:0000256" key="5">
    <source>
        <dbReference type="ARBA" id="ARBA00022840"/>
    </source>
</evidence>
<keyword evidence="8" id="KW-1133">Transmembrane helix</keyword>